<dbReference type="InParanoid" id="A0A6Q2YJT3"/>
<keyword evidence="3 8" id="KW-0812">Transmembrane</keyword>
<keyword evidence="4 8" id="KW-0256">Endoplasmic reticulum</keyword>
<keyword evidence="5 8" id="KW-1133">Transmembrane helix</keyword>
<dbReference type="GO" id="GO:0005789">
    <property type="term" value="C:endoplasmic reticulum membrane"/>
    <property type="evidence" value="ECO:0007669"/>
    <property type="project" value="UniProtKB-SubCell"/>
</dbReference>
<dbReference type="Ensembl" id="ENSELUT00000077333.2">
    <property type="protein sequence ID" value="ENSELUP00000065843.2"/>
    <property type="gene ID" value="ENSELUG00000019944.3"/>
</dbReference>
<organism evidence="12 13">
    <name type="scientific">Esox lucius</name>
    <name type="common">Northern pike</name>
    <dbReference type="NCBI Taxonomy" id="8010"/>
    <lineage>
        <taxon>Eukaryota</taxon>
        <taxon>Metazoa</taxon>
        <taxon>Chordata</taxon>
        <taxon>Craniata</taxon>
        <taxon>Vertebrata</taxon>
        <taxon>Euteleostomi</taxon>
        <taxon>Actinopterygii</taxon>
        <taxon>Neopterygii</taxon>
        <taxon>Teleostei</taxon>
        <taxon>Protacanthopterygii</taxon>
        <taxon>Esociformes</taxon>
        <taxon>Esocidae</taxon>
        <taxon>Esox</taxon>
    </lineage>
</organism>
<feature type="transmembrane region" description="Helical" evidence="8">
    <location>
        <begin position="219"/>
        <end position="240"/>
    </location>
</feature>
<feature type="domain" description="Lipase maturation factor 1/2 C-terminal" evidence="11">
    <location>
        <begin position="442"/>
        <end position="584"/>
    </location>
</feature>
<evidence type="ECO:0000256" key="2">
    <source>
        <dbReference type="ARBA" id="ARBA00005512"/>
    </source>
</evidence>
<evidence type="ECO:0000256" key="4">
    <source>
        <dbReference type="ARBA" id="ARBA00022824"/>
    </source>
</evidence>
<evidence type="ECO:0000313" key="12">
    <source>
        <dbReference type="Ensembl" id="ENSELUP00000065843.2"/>
    </source>
</evidence>
<evidence type="ECO:0000259" key="10">
    <source>
        <dbReference type="Pfam" id="PF06762"/>
    </source>
</evidence>
<evidence type="ECO:0000256" key="8">
    <source>
        <dbReference type="RuleBase" id="RU361229"/>
    </source>
</evidence>
<evidence type="ECO:0000256" key="9">
    <source>
        <dbReference type="SAM" id="MobiDB-lite"/>
    </source>
</evidence>
<dbReference type="Gene3D" id="3.60.10.10">
    <property type="entry name" value="Endonuclease/exonuclease/phosphatase"/>
    <property type="match status" value="1"/>
</dbReference>
<feature type="domain" description="Lipase maturation factor 1/2 N-terminal" evidence="10">
    <location>
        <begin position="127"/>
        <end position="288"/>
    </location>
</feature>
<dbReference type="PANTHER" id="PTHR14463">
    <property type="entry name" value="LIPASE MATURATION FACTOR"/>
    <property type="match status" value="1"/>
</dbReference>
<comment type="similarity">
    <text evidence="2 8">Belongs to the lipase maturation factor family.</text>
</comment>
<dbReference type="Pfam" id="PF25179">
    <property type="entry name" value="LMF1_C"/>
    <property type="match status" value="1"/>
</dbReference>
<feature type="transmembrane region" description="Helical" evidence="8">
    <location>
        <begin position="81"/>
        <end position="99"/>
    </location>
</feature>
<dbReference type="Bgee" id="ENSELUG00000019944">
    <property type="expression patterns" value="Expressed in nose and 15 other cell types or tissues"/>
</dbReference>
<reference evidence="12" key="2">
    <citation type="submission" date="2020-02" db="EMBL/GenBank/DDBJ databases">
        <title>Esox lucius (northern pike) genome, fEsoLuc1, primary haplotype.</title>
        <authorList>
            <person name="Myers G."/>
            <person name="Karagic N."/>
            <person name="Meyer A."/>
            <person name="Pippel M."/>
            <person name="Reichard M."/>
            <person name="Winkler S."/>
            <person name="Tracey A."/>
            <person name="Sims Y."/>
            <person name="Howe K."/>
            <person name="Rhie A."/>
            <person name="Formenti G."/>
            <person name="Durbin R."/>
            <person name="Fedrigo O."/>
            <person name="Jarvis E.D."/>
        </authorList>
    </citation>
    <scope>NUCLEOTIDE SEQUENCE [LARGE SCALE GENOMIC DNA]</scope>
</reference>
<dbReference type="PANTHER" id="PTHR14463:SF5">
    <property type="entry name" value="LIPASE MATURATION FACTOR 2"/>
    <property type="match status" value="1"/>
</dbReference>
<reference evidence="12" key="4">
    <citation type="submission" date="2025-09" db="UniProtKB">
        <authorList>
            <consortium name="Ensembl"/>
        </authorList>
    </citation>
    <scope>IDENTIFICATION</scope>
</reference>
<feature type="transmembrane region" description="Helical" evidence="8">
    <location>
        <begin position="363"/>
        <end position="388"/>
    </location>
</feature>
<dbReference type="Pfam" id="PF06762">
    <property type="entry name" value="LMF1"/>
    <property type="match status" value="1"/>
</dbReference>
<dbReference type="GeneTree" id="ENSGT00530000063702"/>
<evidence type="ECO:0000259" key="11">
    <source>
        <dbReference type="Pfam" id="PF25179"/>
    </source>
</evidence>
<feature type="transmembrane region" description="Helical" evidence="8">
    <location>
        <begin position="106"/>
        <end position="126"/>
    </location>
</feature>
<dbReference type="GO" id="GO:0051604">
    <property type="term" value="P:protein maturation"/>
    <property type="evidence" value="ECO:0007669"/>
    <property type="project" value="InterPro"/>
</dbReference>
<feature type="transmembrane region" description="Helical" evidence="8">
    <location>
        <begin position="132"/>
        <end position="150"/>
    </location>
</feature>
<evidence type="ECO:0000256" key="6">
    <source>
        <dbReference type="ARBA" id="ARBA00023136"/>
    </source>
</evidence>
<feature type="transmembrane region" description="Helical" evidence="8">
    <location>
        <begin position="261"/>
        <end position="281"/>
    </location>
</feature>
<feature type="compositionally biased region" description="Polar residues" evidence="9">
    <location>
        <begin position="717"/>
        <end position="727"/>
    </location>
</feature>
<dbReference type="InterPro" id="IPR057434">
    <property type="entry name" value="LMF1/2_N"/>
</dbReference>
<name>A0A6Q2YJT3_ESOLU</name>
<dbReference type="InterPro" id="IPR036691">
    <property type="entry name" value="Endo/exonu/phosph_ase_sf"/>
</dbReference>
<sequence>MGETRLPRHMFLWIMTIIYMFAFASLYVQIPGLYGNEGVLPVLQMEPHMSDSKPVFEYLREHPSLLWLMPRLGLDLDAQQVMELLCLTGALLSLGAALLEPLRDSITFFCLWALYLSLCQVGEEFLHFHWDSLLLEAGFLAVLIAPLNLLRRRSVFRHHDAMTFWLVRWLLFRVTFGSGVAKLANHCPSWWGLTAAKHMVETQGIPSPLSWFLRQLPDWYLKLVTVSILVMEIAVPFLYFAPIRYLRLAAFYLQVSCQVQLMLYGNYGFLPLLSLALTFSLLDDDHVSYWLGHSKRRAKTWPQTITSLIVLLMDLAVFAIITYGTKVLFTLEIDWEAKTISSKTAFTQQQFENWMKLVTVPTVWVGILSLTWEVVAAMLGCVCVRGFLWKLWGLVQWAVFASAVVAVFTLSVVPYSSIMQISSSKILPEVKKAYSLVERYRLVSAYRLDNKINSVDGRPEIILEGSMDKNTWTEIEFMYKPGKVDVAPPVVTPHLPRLDWQMSQAAQRTAEHSPWFTGLVHRLLHGNKDVVRLIQTDSVQYPFSQAPPGYIRARLYKYLFTQTTQDGSTPKAWWRRHFVEEFYPTVQLGDPILKAMLSQHRLTVSLFDFGHILYSYLLDFCASHSLSITNTMLKHKGVHQCTWHQDTLGRRSMIDFVVVSSDLRPYVLDTRLKRGAELSTDHHLVVSWIRWRGRKLDRLGRPKRTLRVSWERERSLIPTSGRPSTGSRGRLEILSPSGPCFPPPLSKRPLGDVAVRSPVPVEVAIPEPGGGHRK</sequence>
<reference evidence="12" key="3">
    <citation type="submission" date="2025-08" db="UniProtKB">
        <authorList>
            <consortium name="Ensembl"/>
        </authorList>
    </citation>
    <scope>IDENTIFICATION</scope>
</reference>
<keyword evidence="6 8" id="KW-0472">Membrane</keyword>
<dbReference type="Proteomes" id="UP000265140">
    <property type="component" value="Chromosome 23"/>
</dbReference>
<feature type="region of interest" description="Disordered" evidence="9">
    <location>
        <begin position="717"/>
        <end position="752"/>
    </location>
</feature>
<evidence type="ECO:0000256" key="7">
    <source>
        <dbReference type="ARBA" id="ARBA00023180"/>
    </source>
</evidence>
<evidence type="ECO:0000256" key="5">
    <source>
        <dbReference type="ARBA" id="ARBA00022989"/>
    </source>
</evidence>
<proteinExistence type="inferred from homology"/>
<feature type="transmembrane region" description="Helical" evidence="8">
    <location>
        <begin position="301"/>
        <end position="323"/>
    </location>
</feature>
<keyword evidence="13" id="KW-1185">Reference proteome</keyword>
<evidence type="ECO:0000313" key="13">
    <source>
        <dbReference type="Proteomes" id="UP000265140"/>
    </source>
</evidence>
<accession>A0A6Q2YJT3</accession>
<evidence type="ECO:0000256" key="1">
    <source>
        <dbReference type="ARBA" id="ARBA00004477"/>
    </source>
</evidence>
<reference evidence="13" key="1">
    <citation type="journal article" date="2014" name="PLoS ONE">
        <title>The genome and linkage map of the northern pike (Esox lucius): conserved synteny revealed between the salmonid sister group and the Neoteleostei.</title>
        <authorList>
            <person name="Rondeau E.B."/>
            <person name="Minkley D.R."/>
            <person name="Leong J.S."/>
            <person name="Messmer A.M."/>
            <person name="Jantzen J.R."/>
            <person name="von Schalburg K.R."/>
            <person name="Lemon C."/>
            <person name="Bird N.H."/>
            <person name="Koop B.F."/>
        </authorList>
    </citation>
    <scope>NUCLEOTIDE SEQUENCE</scope>
</reference>
<dbReference type="InterPro" id="IPR057433">
    <property type="entry name" value="LMF1/2_C"/>
</dbReference>
<comment type="function">
    <text evidence="8">Involved in the maturation of specific proteins in the endoplasmic reticulum.</text>
</comment>
<feature type="transmembrane region" description="Helical" evidence="8">
    <location>
        <begin position="394"/>
        <end position="415"/>
    </location>
</feature>
<dbReference type="InterPro" id="IPR009613">
    <property type="entry name" value="LMF"/>
</dbReference>
<feature type="transmembrane region" description="Helical" evidence="8">
    <location>
        <begin position="12"/>
        <end position="30"/>
    </location>
</feature>
<keyword evidence="7" id="KW-0325">Glycoprotein</keyword>
<evidence type="ECO:0000256" key="3">
    <source>
        <dbReference type="ARBA" id="ARBA00022692"/>
    </source>
</evidence>
<comment type="subcellular location">
    <subcellularLocation>
        <location evidence="1 8">Endoplasmic reticulum membrane</location>
        <topology evidence="1 8">Multi-pass membrane protein</topology>
    </subcellularLocation>
</comment>
<protein>
    <recommendedName>
        <fullName evidence="8">Lipase maturation factor</fullName>
    </recommendedName>
</protein>
<dbReference type="AlphaFoldDB" id="A0A6Q2YJT3"/>